<gene>
    <name evidence="1" type="ORF">JJQ90_02255</name>
</gene>
<organism evidence="1 2">
    <name type="scientific">Falsiroseomonas oleicola</name>
    <dbReference type="NCBI Taxonomy" id="2801474"/>
    <lineage>
        <taxon>Bacteria</taxon>
        <taxon>Pseudomonadati</taxon>
        <taxon>Pseudomonadota</taxon>
        <taxon>Alphaproteobacteria</taxon>
        <taxon>Acetobacterales</taxon>
        <taxon>Roseomonadaceae</taxon>
        <taxon>Falsiroseomonas</taxon>
    </lineage>
</organism>
<comment type="caution">
    <text evidence="1">The sequence shown here is derived from an EMBL/GenBank/DDBJ whole genome shotgun (WGS) entry which is preliminary data.</text>
</comment>
<reference evidence="1 2" key="1">
    <citation type="submission" date="2021-01" db="EMBL/GenBank/DDBJ databases">
        <title>Roseomonas sp. nov, a bacterium isolated from an oil production mixture in Yumen Oilfield.</title>
        <authorList>
            <person name="Wu D."/>
        </authorList>
    </citation>
    <scope>NUCLEOTIDE SEQUENCE [LARGE SCALE GENOMIC DNA]</scope>
    <source>
        <strain evidence="1 2">ROY-5-3</strain>
    </source>
</reference>
<name>A0ABS6H1H0_9PROT</name>
<dbReference type="Proteomes" id="UP000689967">
    <property type="component" value="Unassembled WGS sequence"/>
</dbReference>
<dbReference type="EMBL" id="JAERQM010000001">
    <property type="protein sequence ID" value="MBU8542505.1"/>
    <property type="molecule type" value="Genomic_DNA"/>
</dbReference>
<dbReference type="RefSeq" id="WP_216872823.1">
    <property type="nucleotide sequence ID" value="NZ_JAERQM010000001.1"/>
</dbReference>
<evidence type="ECO:0000313" key="1">
    <source>
        <dbReference type="EMBL" id="MBU8542505.1"/>
    </source>
</evidence>
<keyword evidence="2" id="KW-1185">Reference proteome</keyword>
<proteinExistence type="predicted"/>
<sequence>MLWRGIERRDRPCMRDAAEIHHRHTIREVMQHVQIMRDEQQRQAKPALQPVQQIADLRLDRDVQRTHRQHQQVRLHRQCARDADARALAAGKVMRVAIEEGGVEGLLRRGA</sequence>
<accession>A0ABS6H1H0</accession>
<evidence type="ECO:0000313" key="2">
    <source>
        <dbReference type="Proteomes" id="UP000689967"/>
    </source>
</evidence>
<protein>
    <submittedName>
        <fullName evidence="1">Uncharacterized protein</fullName>
    </submittedName>
</protein>